<evidence type="ECO:0000256" key="1">
    <source>
        <dbReference type="SAM" id="Phobius"/>
    </source>
</evidence>
<accession>A0A930E3C9</accession>
<sequence>MTISPKPDNEWYFKKLSKLTKDEVWKLTLLEFLDRNKKNPKVLKSFYKINKNYSLKEFLLFLFFFIIVEFLFPYSKSFNFIGIEEPVPWINLFFTGFTTFVVYVIISGLVNIDFNADVEEYGIYNLYLELRGEILYDKKTLKYYPMRFYPSFIKLEFDNLVDWFTAGNLFEE</sequence>
<dbReference type="AlphaFoldDB" id="A0A930E3C9"/>
<gene>
    <name evidence="2" type="ORF">HXM94_01115</name>
</gene>
<comment type="caution">
    <text evidence="2">The sequence shown here is derived from an EMBL/GenBank/DDBJ whole genome shotgun (WGS) entry which is preliminary data.</text>
</comment>
<evidence type="ECO:0000313" key="2">
    <source>
        <dbReference type="EMBL" id="MBF1306376.1"/>
    </source>
</evidence>
<dbReference type="Proteomes" id="UP000758611">
    <property type="component" value="Unassembled WGS sequence"/>
</dbReference>
<dbReference type="EMBL" id="JABZRE010000002">
    <property type="protein sequence ID" value="MBF1306376.1"/>
    <property type="molecule type" value="Genomic_DNA"/>
</dbReference>
<keyword evidence="1" id="KW-1133">Transmembrane helix</keyword>
<keyword evidence="1" id="KW-0472">Membrane</keyword>
<feature type="transmembrane region" description="Helical" evidence="1">
    <location>
        <begin position="87"/>
        <end position="106"/>
    </location>
</feature>
<protein>
    <submittedName>
        <fullName evidence="2">Uncharacterized protein</fullName>
    </submittedName>
</protein>
<dbReference type="RefSeq" id="WP_278476915.1">
    <property type="nucleotide sequence ID" value="NZ_JABZRE010000002.1"/>
</dbReference>
<organism evidence="2 3">
    <name type="scientific">Parvimonas micra</name>
    <dbReference type="NCBI Taxonomy" id="33033"/>
    <lineage>
        <taxon>Bacteria</taxon>
        <taxon>Bacillati</taxon>
        <taxon>Bacillota</taxon>
        <taxon>Tissierellia</taxon>
        <taxon>Tissierellales</taxon>
        <taxon>Peptoniphilaceae</taxon>
        <taxon>Parvimonas</taxon>
    </lineage>
</organism>
<name>A0A930E3C9_9FIRM</name>
<evidence type="ECO:0000313" key="3">
    <source>
        <dbReference type="Proteomes" id="UP000758611"/>
    </source>
</evidence>
<keyword evidence="1" id="KW-0812">Transmembrane</keyword>
<reference evidence="2" key="1">
    <citation type="submission" date="2020-04" db="EMBL/GenBank/DDBJ databases">
        <title>Deep metagenomics examines the oral microbiome during advanced dental caries in children, revealing novel taxa and co-occurrences with host molecules.</title>
        <authorList>
            <person name="Baker J.L."/>
            <person name="Morton J.T."/>
            <person name="Dinis M."/>
            <person name="Alvarez R."/>
            <person name="Tran N.C."/>
            <person name="Knight R."/>
            <person name="Edlund A."/>
        </authorList>
    </citation>
    <scope>NUCLEOTIDE SEQUENCE</scope>
    <source>
        <strain evidence="2">JCVI_23_bin.11</strain>
    </source>
</reference>
<proteinExistence type="predicted"/>
<feature type="transmembrane region" description="Helical" evidence="1">
    <location>
        <begin position="58"/>
        <end position="75"/>
    </location>
</feature>